<dbReference type="InterPro" id="IPR003594">
    <property type="entry name" value="HATPase_dom"/>
</dbReference>
<sequence>MHAIISLLSLLLETELTPEKRLMVETVLTSSNLLATLINDALDLSKLEDGSLKLEIAPFNLHAVLRDLIKLMVHLAVVINVIKPIASVKNLQMQVTLAPDLPLCAVGDEKRLMQTVLNVAANAVKYTKDGHLSITASIGKPELVRDRWAPDFCPVSGDGNFYLHVQILVVVLILKTYVTSLPNLRILKNGANKGYSGCGLGLAICKRFVSLMGGQIWLESEGIGKGCTASFIVKLGVCEDPNGDLRRIPIPSESASDRKECVNSF</sequence>
<dbReference type="EC" id="2.7.13.3" evidence="2"/>
<reference evidence="5" key="1">
    <citation type="submission" date="2020-07" db="EMBL/GenBank/DDBJ databases">
        <authorList>
            <person name="Lin J."/>
        </authorList>
    </citation>
    <scope>NUCLEOTIDE SEQUENCE</scope>
</reference>
<dbReference type="SUPFAM" id="SSF47384">
    <property type="entry name" value="Homodimeric domain of signal transducing histidine kinase"/>
    <property type="match status" value="1"/>
</dbReference>
<dbReference type="GO" id="GO:0051740">
    <property type="term" value="F:ethylene binding"/>
    <property type="evidence" value="ECO:0007669"/>
    <property type="project" value="TreeGrafter"/>
</dbReference>
<dbReference type="GO" id="GO:0005524">
    <property type="term" value="F:ATP binding"/>
    <property type="evidence" value="ECO:0007669"/>
    <property type="project" value="UniProtKB-KW"/>
</dbReference>
<dbReference type="GO" id="GO:0005783">
    <property type="term" value="C:endoplasmic reticulum"/>
    <property type="evidence" value="ECO:0007669"/>
    <property type="project" value="TreeGrafter"/>
</dbReference>
<dbReference type="EMBL" id="LR862130">
    <property type="protein sequence ID" value="CAD1829760.1"/>
    <property type="molecule type" value="Genomic_DNA"/>
</dbReference>
<evidence type="ECO:0000313" key="5">
    <source>
        <dbReference type="EMBL" id="CAD1829760.1"/>
    </source>
</evidence>
<feature type="chain" id="PRO_5028323679" description="histidine kinase" evidence="3">
    <location>
        <begin position="17"/>
        <end position="265"/>
    </location>
</feature>
<dbReference type="PANTHER" id="PTHR24423:SF625">
    <property type="entry name" value="ETHYLENE RESPONSE SENSOR 1"/>
    <property type="match status" value="1"/>
</dbReference>
<dbReference type="PROSITE" id="PS50109">
    <property type="entry name" value="HIS_KIN"/>
    <property type="match status" value="1"/>
</dbReference>
<dbReference type="GO" id="GO:0038199">
    <property type="term" value="F:ethylene receptor activity"/>
    <property type="evidence" value="ECO:0007669"/>
    <property type="project" value="TreeGrafter"/>
</dbReference>
<feature type="domain" description="Histidine kinase" evidence="4">
    <location>
        <begin position="1"/>
        <end position="239"/>
    </location>
</feature>
<dbReference type="InterPro" id="IPR036097">
    <property type="entry name" value="HisK_dim/P_sf"/>
</dbReference>
<dbReference type="Pfam" id="PF02518">
    <property type="entry name" value="HATPase_c"/>
    <property type="match status" value="1"/>
</dbReference>
<comment type="catalytic activity">
    <reaction evidence="1">
        <text>ATP + protein L-histidine = ADP + protein N-phospho-L-histidine.</text>
        <dbReference type="EC" id="2.7.13.3"/>
    </reaction>
</comment>
<dbReference type="InterPro" id="IPR036890">
    <property type="entry name" value="HATPase_C_sf"/>
</dbReference>
<accession>A0A6V7PFV5</accession>
<dbReference type="SUPFAM" id="SSF55874">
    <property type="entry name" value="ATPase domain of HSP90 chaperone/DNA topoisomerase II/histidine kinase"/>
    <property type="match status" value="1"/>
</dbReference>
<gene>
    <name evidence="5" type="ORF">CB5_LOCUS12971</name>
</gene>
<evidence type="ECO:0000256" key="3">
    <source>
        <dbReference type="SAM" id="SignalP"/>
    </source>
</evidence>
<evidence type="ECO:0000259" key="4">
    <source>
        <dbReference type="PROSITE" id="PS50109"/>
    </source>
</evidence>
<dbReference type="Pfam" id="PF00512">
    <property type="entry name" value="HisKA"/>
    <property type="match status" value="1"/>
</dbReference>
<proteinExistence type="predicted"/>
<dbReference type="Gene3D" id="3.30.565.10">
    <property type="entry name" value="Histidine kinase-like ATPase, C-terminal domain"/>
    <property type="match status" value="2"/>
</dbReference>
<feature type="signal peptide" evidence="3">
    <location>
        <begin position="1"/>
        <end position="16"/>
    </location>
</feature>
<dbReference type="Gene3D" id="1.10.287.130">
    <property type="match status" value="1"/>
</dbReference>
<dbReference type="AlphaFoldDB" id="A0A6V7PFV5"/>
<evidence type="ECO:0000256" key="2">
    <source>
        <dbReference type="ARBA" id="ARBA00012438"/>
    </source>
</evidence>
<dbReference type="SMART" id="SM00387">
    <property type="entry name" value="HATPase_c"/>
    <property type="match status" value="1"/>
</dbReference>
<dbReference type="GO" id="GO:0046872">
    <property type="term" value="F:metal ion binding"/>
    <property type="evidence" value="ECO:0007669"/>
    <property type="project" value="UniProtKB-KW"/>
</dbReference>
<dbReference type="InterPro" id="IPR005467">
    <property type="entry name" value="His_kinase_dom"/>
</dbReference>
<keyword evidence="3" id="KW-0732">Signal</keyword>
<organism evidence="5">
    <name type="scientific">Ananas comosus var. bracteatus</name>
    <name type="common">red pineapple</name>
    <dbReference type="NCBI Taxonomy" id="296719"/>
    <lineage>
        <taxon>Eukaryota</taxon>
        <taxon>Viridiplantae</taxon>
        <taxon>Streptophyta</taxon>
        <taxon>Embryophyta</taxon>
        <taxon>Tracheophyta</taxon>
        <taxon>Spermatophyta</taxon>
        <taxon>Magnoliopsida</taxon>
        <taxon>Liliopsida</taxon>
        <taxon>Poales</taxon>
        <taxon>Bromeliaceae</taxon>
        <taxon>Bromelioideae</taxon>
        <taxon>Ananas</taxon>
    </lineage>
</organism>
<name>A0A6V7PFV5_ANACO</name>
<protein>
    <recommendedName>
        <fullName evidence="2">histidine kinase</fullName>
        <ecNumber evidence="2">2.7.13.3</ecNumber>
    </recommendedName>
</protein>
<dbReference type="InterPro" id="IPR003661">
    <property type="entry name" value="HisK_dim/P_dom"/>
</dbReference>
<dbReference type="PANTHER" id="PTHR24423">
    <property type="entry name" value="TWO-COMPONENT SENSOR HISTIDINE KINASE"/>
    <property type="match status" value="1"/>
</dbReference>
<dbReference type="GO" id="GO:0000155">
    <property type="term" value="F:phosphorelay sensor kinase activity"/>
    <property type="evidence" value="ECO:0007669"/>
    <property type="project" value="InterPro"/>
</dbReference>
<evidence type="ECO:0000256" key="1">
    <source>
        <dbReference type="ARBA" id="ARBA00000085"/>
    </source>
</evidence>
<dbReference type="FunFam" id="3.30.565.10:FF:000030">
    <property type="entry name" value="Ethylene receptor 1"/>
    <property type="match status" value="1"/>
</dbReference>